<dbReference type="GO" id="GO:0016853">
    <property type="term" value="F:isomerase activity"/>
    <property type="evidence" value="ECO:0007669"/>
    <property type="project" value="UniProtKB-KW"/>
</dbReference>
<dbReference type="NCBIfam" id="TIGR00654">
    <property type="entry name" value="PhzF_family"/>
    <property type="match status" value="1"/>
</dbReference>
<dbReference type="EMBL" id="SADE01000002">
    <property type="protein sequence ID" value="RVU36492.1"/>
    <property type="molecule type" value="Genomic_DNA"/>
</dbReference>
<name>A0A3S2VQA4_9PROT</name>
<dbReference type="PANTHER" id="PTHR13774:SF39">
    <property type="entry name" value="BIOSYNTHESIS PROTEIN, PUTATIVE-RELATED"/>
    <property type="match status" value="1"/>
</dbReference>
<gene>
    <name evidence="4" type="ORF">EOI86_14965</name>
</gene>
<proteinExistence type="inferred from homology"/>
<dbReference type="Pfam" id="PF02567">
    <property type="entry name" value="PhzC-PhzF"/>
    <property type="match status" value="1"/>
</dbReference>
<organism evidence="4 5">
    <name type="scientific">Hwanghaeella grinnelliae</name>
    <dbReference type="NCBI Taxonomy" id="2500179"/>
    <lineage>
        <taxon>Bacteria</taxon>
        <taxon>Pseudomonadati</taxon>
        <taxon>Pseudomonadota</taxon>
        <taxon>Alphaproteobacteria</taxon>
        <taxon>Rhodospirillales</taxon>
        <taxon>Rhodospirillaceae</taxon>
        <taxon>Hwanghaeella</taxon>
    </lineage>
</organism>
<sequence length="301" mass="31940">MNSAIENERLVTVQIVNAFVQDGQGGNPAGVLLDADGLSDDDMQTIAAGMGLSETAFVSKSATEGFKLDFFTPNRRIPHCGHATIAAFSLLLQNGRVGDGETSKETVDGPRKIVIKDGKPFMEQLAPRFADPEAWNSVTLADVLSSLSLTEDDLDPRAKPSRVDTGNGSLQIGVKSDALLRALSPDQDAIAKISAALDIVGFYVFTTDDAATPHDAAARMFAPHYGIPEEAATGMMAGALAGYLYERVGIRKPHFVIEQGGYMDPPSPSLLTVELDLLDGAIQGLMAGGSGKVMDRRTVQF</sequence>
<dbReference type="PIRSF" id="PIRSF016184">
    <property type="entry name" value="PhzC_PhzF"/>
    <property type="match status" value="1"/>
</dbReference>
<dbReference type="Gene3D" id="3.10.310.10">
    <property type="entry name" value="Diaminopimelate Epimerase, Chain A, domain 1"/>
    <property type="match status" value="2"/>
</dbReference>
<evidence type="ECO:0000256" key="2">
    <source>
        <dbReference type="ARBA" id="ARBA00023235"/>
    </source>
</evidence>
<dbReference type="GO" id="GO:0005737">
    <property type="term" value="C:cytoplasm"/>
    <property type="evidence" value="ECO:0007669"/>
    <property type="project" value="TreeGrafter"/>
</dbReference>
<keyword evidence="2" id="KW-0413">Isomerase</keyword>
<dbReference type="RefSeq" id="WP_127765968.1">
    <property type="nucleotide sequence ID" value="NZ_SADE01000002.1"/>
</dbReference>
<keyword evidence="5" id="KW-1185">Reference proteome</keyword>
<evidence type="ECO:0000256" key="3">
    <source>
        <dbReference type="PIRSR" id="PIRSR016184-1"/>
    </source>
</evidence>
<dbReference type="InterPro" id="IPR003719">
    <property type="entry name" value="Phenazine_PhzF-like"/>
</dbReference>
<dbReference type="OrthoDB" id="9788221at2"/>
<comment type="similarity">
    <text evidence="1">Belongs to the PhzF family.</text>
</comment>
<evidence type="ECO:0000256" key="1">
    <source>
        <dbReference type="ARBA" id="ARBA00008270"/>
    </source>
</evidence>
<accession>A0A3S2VQA4</accession>
<reference evidence="5" key="1">
    <citation type="submission" date="2019-01" db="EMBL/GenBank/DDBJ databases">
        <title>Gri0909 isolated from a small marine red alga.</title>
        <authorList>
            <person name="Kim J."/>
            <person name="Jeong S.E."/>
            <person name="Jeon C.O."/>
        </authorList>
    </citation>
    <scope>NUCLEOTIDE SEQUENCE [LARGE SCALE GENOMIC DNA]</scope>
    <source>
        <strain evidence="5">Gri0909</strain>
    </source>
</reference>
<dbReference type="PANTHER" id="PTHR13774">
    <property type="entry name" value="PHENAZINE BIOSYNTHESIS PROTEIN"/>
    <property type="match status" value="1"/>
</dbReference>
<evidence type="ECO:0000313" key="4">
    <source>
        <dbReference type="EMBL" id="RVU36492.1"/>
    </source>
</evidence>
<feature type="active site" evidence="3">
    <location>
        <position position="54"/>
    </location>
</feature>
<evidence type="ECO:0000313" key="5">
    <source>
        <dbReference type="Proteomes" id="UP000287447"/>
    </source>
</evidence>
<dbReference type="Proteomes" id="UP000287447">
    <property type="component" value="Unassembled WGS sequence"/>
</dbReference>
<protein>
    <submittedName>
        <fullName evidence="4">PhzF family phenazine biosynthesis protein</fullName>
    </submittedName>
</protein>
<comment type="caution">
    <text evidence="4">The sequence shown here is derived from an EMBL/GenBank/DDBJ whole genome shotgun (WGS) entry which is preliminary data.</text>
</comment>
<dbReference type="SUPFAM" id="SSF54506">
    <property type="entry name" value="Diaminopimelate epimerase-like"/>
    <property type="match status" value="1"/>
</dbReference>
<dbReference type="AlphaFoldDB" id="A0A3S2VQA4"/>